<proteinExistence type="predicted"/>
<reference evidence="1" key="1">
    <citation type="submission" date="2016-01" db="EMBL/GenBank/DDBJ databases">
        <authorList>
            <person name="Peeters C."/>
        </authorList>
    </citation>
    <scope>NUCLEOTIDE SEQUENCE [LARGE SCALE GENOMIC DNA]</scope>
    <source>
        <strain evidence="1">LMG 29323</strain>
    </source>
</reference>
<organism evidence="1 2">
    <name type="scientific">Caballeronia pedi</name>
    <dbReference type="NCBI Taxonomy" id="1777141"/>
    <lineage>
        <taxon>Bacteria</taxon>
        <taxon>Pseudomonadati</taxon>
        <taxon>Pseudomonadota</taxon>
        <taxon>Betaproteobacteria</taxon>
        <taxon>Burkholderiales</taxon>
        <taxon>Burkholderiaceae</taxon>
        <taxon>Caballeronia</taxon>
    </lineage>
</organism>
<accession>A0A158DZT7</accession>
<evidence type="ECO:0000313" key="1">
    <source>
        <dbReference type="EMBL" id="SAK99940.1"/>
    </source>
</evidence>
<protein>
    <submittedName>
        <fullName evidence="1">Uncharacterized protein</fullName>
    </submittedName>
</protein>
<sequence>MPEENICSTGRIHEEAQIVIVTVNAKMTELDGHER</sequence>
<name>A0A158DZT7_9BURK</name>
<evidence type="ECO:0000313" key="2">
    <source>
        <dbReference type="Proteomes" id="UP000054911"/>
    </source>
</evidence>
<dbReference type="STRING" id="1777141.AWB80_07756"/>
<dbReference type="Proteomes" id="UP000054911">
    <property type="component" value="Unassembled WGS sequence"/>
</dbReference>
<dbReference type="AlphaFoldDB" id="A0A158DZT7"/>
<keyword evidence="2" id="KW-1185">Reference proteome</keyword>
<gene>
    <name evidence="1" type="ORF">AWB80_07756</name>
</gene>
<comment type="caution">
    <text evidence="1">The sequence shown here is derived from an EMBL/GenBank/DDBJ whole genome shotgun (WGS) entry which is preliminary data.</text>
</comment>
<dbReference type="EMBL" id="FCOE02000055">
    <property type="protein sequence ID" value="SAK99940.1"/>
    <property type="molecule type" value="Genomic_DNA"/>
</dbReference>